<gene>
    <name evidence="3" type="ORF">FEF65_07365</name>
</gene>
<sequence>MNIIKRTIYLLHSAFLLRKIRRSKKDETRQAAQQRLTELLADRRGIGMKIGQAMAGMNDQGALTQLTRSARAWPLKDIIPVLEEQWQQPLESVLDDIDESFSAASLGQVHKGRLSTDAGQHTPGRTVAIKVQYPDIRPAIASELSIAGMMPKAGPVKRWDFDLDGYHATLSETLLDELNYLHEMQQQNYFYHAIDVPGLRVPRIYPELCTGQILVQEWIDGKRLAEAATWPVQVRRKLAETIMQTLWQSLFELGLVHGDPHPGNLLFCYDEISPQMVLLDYGCMVSIPKHRRMALLNLIQGVRGKTGLNSFDAFVGLGFDAQKLQPIRGQLDELARILFQPFVYHAPFDTRTWQLSDHVGALFGDQRWLFRSAAPPDLFLVVRIFQGLVSQIECLDTTLCWSDMLEQALSRESLDYSLRWQLDESAIASAPLPAGSATTLRVQIARPNNTPMDISLTAASALELHSLLPADMLPRIRALNIDLHAISRQLQENGLEPQTLLDFTLEERHYRVWLE</sequence>
<proteinExistence type="inferred from homology"/>
<dbReference type="Pfam" id="PF03109">
    <property type="entry name" value="ABC1"/>
    <property type="match status" value="1"/>
</dbReference>
<comment type="caution">
    <text evidence="3">The sequence shown here is derived from an EMBL/GenBank/DDBJ whole genome shotgun (WGS) entry which is preliminary data.</text>
</comment>
<dbReference type="InterPro" id="IPR011009">
    <property type="entry name" value="Kinase-like_dom_sf"/>
</dbReference>
<keyword evidence="4" id="KW-1185">Reference proteome</keyword>
<feature type="domain" description="ABC1 atypical kinase-like" evidence="2">
    <location>
        <begin position="66"/>
        <end position="301"/>
    </location>
</feature>
<dbReference type="AlphaFoldDB" id="A0A5R9GQN9"/>
<accession>A0A5R9GQN9</accession>
<dbReference type="PANTHER" id="PTHR10566:SF113">
    <property type="entry name" value="PROTEIN ACTIVITY OF BC1 COMPLEX KINASE 7, CHLOROPLASTIC"/>
    <property type="match status" value="1"/>
</dbReference>
<evidence type="ECO:0000313" key="4">
    <source>
        <dbReference type="Proteomes" id="UP000306585"/>
    </source>
</evidence>
<comment type="similarity">
    <text evidence="1">Belongs to the protein kinase superfamily. ADCK protein kinase family.</text>
</comment>
<evidence type="ECO:0000313" key="3">
    <source>
        <dbReference type="EMBL" id="TLS67249.1"/>
    </source>
</evidence>
<dbReference type="RefSeq" id="WP_138239165.1">
    <property type="nucleotide sequence ID" value="NZ_VBRY01000006.1"/>
</dbReference>
<evidence type="ECO:0000256" key="1">
    <source>
        <dbReference type="ARBA" id="ARBA00009670"/>
    </source>
</evidence>
<organism evidence="3 4">
    <name type="scientific">Mariprofundus erugo</name>
    <dbReference type="NCBI Taxonomy" id="2528639"/>
    <lineage>
        <taxon>Bacteria</taxon>
        <taxon>Pseudomonadati</taxon>
        <taxon>Pseudomonadota</taxon>
        <taxon>Candidatius Mariprofundia</taxon>
        <taxon>Mariprofundales</taxon>
        <taxon>Mariprofundaceae</taxon>
        <taxon>Mariprofundus</taxon>
    </lineage>
</organism>
<dbReference type="PANTHER" id="PTHR10566">
    <property type="entry name" value="CHAPERONE-ACTIVITY OF BC1 COMPLEX CABC1 -RELATED"/>
    <property type="match status" value="1"/>
</dbReference>
<dbReference type="InterPro" id="IPR050154">
    <property type="entry name" value="UbiB_kinase"/>
</dbReference>
<evidence type="ECO:0000259" key="2">
    <source>
        <dbReference type="Pfam" id="PF03109"/>
    </source>
</evidence>
<dbReference type="InterPro" id="IPR004147">
    <property type="entry name" value="ABC1_dom"/>
</dbReference>
<dbReference type="SUPFAM" id="SSF56112">
    <property type="entry name" value="Protein kinase-like (PK-like)"/>
    <property type="match status" value="1"/>
</dbReference>
<dbReference type="EMBL" id="VBRY01000006">
    <property type="protein sequence ID" value="TLS67249.1"/>
    <property type="molecule type" value="Genomic_DNA"/>
</dbReference>
<reference evidence="3 4" key="1">
    <citation type="journal article" date="2019" name="Appl. Environ. Microbiol.">
        <title>Environmental Evidence and Genomic Insight of Iron-oxidizing Bacteria Preference Towards More Corrosion Resistant Stainless Steel at Higher Salinities.</title>
        <authorList>
            <person name="Garrison C.E."/>
            <person name="Price K.A."/>
            <person name="Field E.K."/>
        </authorList>
    </citation>
    <scope>NUCLEOTIDE SEQUENCE [LARGE SCALE GENOMIC DNA]</scope>
    <source>
        <strain evidence="3 4">P3</strain>
    </source>
</reference>
<protein>
    <submittedName>
        <fullName evidence="3">ABC transporter</fullName>
    </submittedName>
</protein>
<name>A0A5R9GQN9_9PROT</name>
<dbReference type="Proteomes" id="UP000306585">
    <property type="component" value="Unassembled WGS sequence"/>
</dbReference>